<evidence type="ECO:0000259" key="8">
    <source>
        <dbReference type="Pfam" id="PF08370"/>
    </source>
</evidence>
<evidence type="ECO:0000256" key="2">
    <source>
        <dbReference type="ARBA" id="ARBA00022692"/>
    </source>
</evidence>
<evidence type="ECO:0000256" key="1">
    <source>
        <dbReference type="ARBA" id="ARBA00004141"/>
    </source>
</evidence>
<feature type="domain" description="ABC-2 type transporter transmembrane" evidence="7">
    <location>
        <begin position="3"/>
        <end position="131"/>
    </location>
</feature>
<feature type="transmembrane region" description="Helical" evidence="6">
    <location>
        <begin position="21"/>
        <end position="41"/>
    </location>
</feature>
<keyword evidence="10" id="KW-1185">Reference proteome</keyword>
<dbReference type="GO" id="GO:0016020">
    <property type="term" value="C:membrane"/>
    <property type="evidence" value="ECO:0007669"/>
    <property type="project" value="UniProtKB-SubCell"/>
</dbReference>
<proteinExistence type="predicted"/>
<feature type="region of interest" description="Disordered" evidence="5">
    <location>
        <begin position="195"/>
        <end position="231"/>
    </location>
</feature>
<evidence type="ECO:0000313" key="10">
    <source>
        <dbReference type="Proteomes" id="UP000323000"/>
    </source>
</evidence>
<feature type="compositionally biased region" description="Basic residues" evidence="5">
    <location>
        <begin position="206"/>
        <end position="215"/>
    </location>
</feature>
<comment type="caution">
    <text evidence="9">The sequence shown here is derived from an EMBL/GenBank/DDBJ whole genome shotgun (WGS) entry which is preliminary data.</text>
</comment>
<feature type="transmembrane region" description="Helical" evidence="6">
    <location>
        <begin position="56"/>
        <end position="78"/>
    </location>
</feature>
<accession>A0A5C7GQ19</accession>
<gene>
    <name evidence="9" type="ORF">EZV62_028186</name>
</gene>
<dbReference type="InterPro" id="IPR013581">
    <property type="entry name" value="PDR_assoc"/>
</dbReference>
<keyword evidence="2 6" id="KW-0812">Transmembrane</keyword>
<feature type="transmembrane region" description="Helical" evidence="6">
    <location>
        <begin position="156"/>
        <end position="183"/>
    </location>
</feature>
<evidence type="ECO:0000259" key="7">
    <source>
        <dbReference type="Pfam" id="PF01061"/>
    </source>
</evidence>
<dbReference type="AlphaFoldDB" id="A0A5C7GQ19"/>
<evidence type="ECO:0000256" key="4">
    <source>
        <dbReference type="ARBA" id="ARBA00023136"/>
    </source>
</evidence>
<dbReference type="Pfam" id="PF08370">
    <property type="entry name" value="PDR_assoc"/>
    <property type="match status" value="1"/>
</dbReference>
<dbReference type="Proteomes" id="UP000323000">
    <property type="component" value="Unassembled WGS sequence"/>
</dbReference>
<dbReference type="PANTHER" id="PTHR48040">
    <property type="entry name" value="PLEIOTROPIC DRUG RESISTANCE PROTEIN 1-LIKE ISOFORM X1"/>
    <property type="match status" value="1"/>
</dbReference>
<dbReference type="EMBL" id="VAHF01000237">
    <property type="protein sequence ID" value="TXG46306.1"/>
    <property type="molecule type" value="Genomic_DNA"/>
</dbReference>
<evidence type="ECO:0000256" key="6">
    <source>
        <dbReference type="SAM" id="Phobius"/>
    </source>
</evidence>
<dbReference type="PANTHER" id="PTHR48040:SF53">
    <property type="entry name" value="ABC TRANSPORTER G FAMILY MEMBER 35-LIKE"/>
    <property type="match status" value="1"/>
</dbReference>
<evidence type="ECO:0008006" key="11">
    <source>
        <dbReference type="Google" id="ProtNLM"/>
    </source>
</evidence>
<comment type="subcellular location">
    <subcellularLocation>
        <location evidence="1">Membrane</location>
        <topology evidence="1">Multi-pass membrane protein</topology>
    </subcellularLocation>
</comment>
<dbReference type="InterPro" id="IPR013525">
    <property type="entry name" value="ABC2_TM"/>
</dbReference>
<keyword evidence="4 6" id="KW-0472">Membrane</keyword>
<protein>
    <recommendedName>
        <fullName evidence="11">ABC-2 type transporter domain-containing protein</fullName>
    </recommendedName>
</protein>
<organism evidence="9 10">
    <name type="scientific">Acer yangbiense</name>
    <dbReference type="NCBI Taxonomy" id="1000413"/>
    <lineage>
        <taxon>Eukaryota</taxon>
        <taxon>Viridiplantae</taxon>
        <taxon>Streptophyta</taxon>
        <taxon>Embryophyta</taxon>
        <taxon>Tracheophyta</taxon>
        <taxon>Spermatophyta</taxon>
        <taxon>Magnoliopsida</taxon>
        <taxon>eudicotyledons</taxon>
        <taxon>Gunneridae</taxon>
        <taxon>Pentapetalae</taxon>
        <taxon>rosids</taxon>
        <taxon>malvids</taxon>
        <taxon>Sapindales</taxon>
        <taxon>Sapindaceae</taxon>
        <taxon>Hippocastanoideae</taxon>
        <taxon>Acereae</taxon>
        <taxon>Acer</taxon>
    </lineage>
</organism>
<reference evidence="10" key="1">
    <citation type="journal article" date="2019" name="Gigascience">
        <title>De novo genome assembly of the endangered Acer yangbiense, a plant species with extremely small populations endemic to Yunnan Province, China.</title>
        <authorList>
            <person name="Yang J."/>
            <person name="Wariss H.M."/>
            <person name="Tao L."/>
            <person name="Zhang R."/>
            <person name="Yun Q."/>
            <person name="Hollingsworth P."/>
            <person name="Dao Z."/>
            <person name="Luo G."/>
            <person name="Guo H."/>
            <person name="Ma Y."/>
            <person name="Sun W."/>
        </authorList>
    </citation>
    <scope>NUCLEOTIDE SEQUENCE [LARGE SCALE GENOMIC DNA]</scope>
    <source>
        <strain evidence="10">cv. Malutang</strain>
    </source>
</reference>
<evidence type="ECO:0000313" key="9">
    <source>
        <dbReference type="EMBL" id="TXG46306.1"/>
    </source>
</evidence>
<evidence type="ECO:0000256" key="3">
    <source>
        <dbReference type="ARBA" id="ARBA00022989"/>
    </source>
</evidence>
<feature type="transmembrane region" description="Helical" evidence="6">
    <location>
        <begin position="90"/>
        <end position="109"/>
    </location>
</feature>
<dbReference type="OrthoDB" id="1436834at2759"/>
<sequence>MRLLKVSMDREKLLVKRIVPVYIIKTIQIIIVAIIASTVFLKTTLGVTYNDGDLCIGAMIFAMIVNMFNGFAELSIAIMRLPVFYKHRDLLFYPAWAFTIPHFLLRVPMSILESIVWTVVTYFSIDMHQKLAEASGNVNSLGVAVLEKFDVDPKEYWYWIGVLAFLGFTILFNVLFTFSLMYLNPLGKPQAMISEEEANKQSKQGGTKRKAKSKTKSSIGTNDTREMEKLKVNSQSNAQLLMKITMK</sequence>
<feature type="domain" description="Plant PDR ABC transporter associated" evidence="8">
    <location>
        <begin position="135"/>
        <end position="193"/>
    </location>
</feature>
<keyword evidence="3 6" id="KW-1133">Transmembrane helix</keyword>
<dbReference type="Pfam" id="PF01061">
    <property type="entry name" value="ABC2_membrane"/>
    <property type="match status" value="1"/>
</dbReference>
<dbReference type="GO" id="GO:0140359">
    <property type="term" value="F:ABC-type transporter activity"/>
    <property type="evidence" value="ECO:0007669"/>
    <property type="project" value="InterPro"/>
</dbReference>
<name>A0A5C7GQ19_9ROSI</name>
<evidence type="ECO:0000256" key="5">
    <source>
        <dbReference type="SAM" id="MobiDB-lite"/>
    </source>
</evidence>